<accession>A0A1M7DJN9</accession>
<sequence>MLRLPSTVSLLISLLRRALWDGSAGKYHPEDHYMRGPGPKWREKHFGDRTPAGGR</sequence>
<protein>
    <submittedName>
        <fullName evidence="2">Uncharacterized protein</fullName>
    </submittedName>
</protein>
<evidence type="ECO:0000256" key="1">
    <source>
        <dbReference type="SAM" id="MobiDB-lite"/>
    </source>
</evidence>
<dbReference type="AlphaFoldDB" id="A0A1M7DJN9"/>
<evidence type="ECO:0000313" key="3">
    <source>
        <dbReference type="Proteomes" id="UP000189935"/>
    </source>
</evidence>
<feature type="compositionally biased region" description="Basic and acidic residues" evidence="1">
    <location>
        <begin position="29"/>
        <end position="48"/>
    </location>
</feature>
<dbReference type="Proteomes" id="UP000189935">
    <property type="component" value="Chromosome I"/>
</dbReference>
<proteinExistence type="predicted"/>
<name>A0A1M7DJN9_9BRAD</name>
<evidence type="ECO:0000313" key="2">
    <source>
        <dbReference type="EMBL" id="SHL79389.1"/>
    </source>
</evidence>
<feature type="region of interest" description="Disordered" evidence="1">
    <location>
        <begin position="29"/>
        <end position="55"/>
    </location>
</feature>
<gene>
    <name evidence="2" type="ORF">SAMN05444159_6835</name>
</gene>
<organism evidence="2 3">
    <name type="scientific">Bradyrhizobium lablabi</name>
    <dbReference type="NCBI Taxonomy" id="722472"/>
    <lineage>
        <taxon>Bacteria</taxon>
        <taxon>Pseudomonadati</taxon>
        <taxon>Pseudomonadota</taxon>
        <taxon>Alphaproteobacteria</taxon>
        <taxon>Hyphomicrobiales</taxon>
        <taxon>Nitrobacteraceae</taxon>
        <taxon>Bradyrhizobium</taxon>
    </lineage>
</organism>
<reference evidence="2 3" key="1">
    <citation type="submission" date="2016-11" db="EMBL/GenBank/DDBJ databases">
        <authorList>
            <person name="Jaros S."/>
            <person name="Januszkiewicz K."/>
            <person name="Wedrychowicz H."/>
        </authorList>
    </citation>
    <scope>NUCLEOTIDE SEQUENCE [LARGE SCALE GENOMIC DNA]</scope>
    <source>
        <strain evidence="2 3">GAS499</strain>
    </source>
</reference>
<dbReference type="EMBL" id="LT670844">
    <property type="protein sequence ID" value="SHL79389.1"/>
    <property type="molecule type" value="Genomic_DNA"/>
</dbReference>